<gene>
    <name evidence="2" type="ORF">DRZ78_04620</name>
</gene>
<keyword evidence="1" id="KW-0175">Coiled coil</keyword>
<organism evidence="2 3">
    <name type="scientific">Aerophobetes bacterium</name>
    <dbReference type="NCBI Taxonomy" id="2030807"/>
    <lineage>
        <taxon>Bacteria</taxon>
        <taxon>Candidatus Aerophobota</taxon>
    </lineage>
</organism>
<accession>A0A662CXY5</accession>
<comment type="caution">
    <text evidence="2">The sequence shown here is derived from an EMBL/GenBank/DDBJ whole genome shotgun (WGS) entry which is preliminary data.</text>
</comment>
<dbReference type="InterPro" id="IPR027417">
    <property type="entry name" value="P-loop_NTPase"/>
</dbReference>
<evidence type="ECO:0000256" key="1">
    <source>
        <dbReference type="SAM" id="Coils"/>
    </source>
</evidence>
<dbReference type="AlphaFoldDB" id="A0A662CXY5"/>
<name>A0A662CXY5_UNCAE</name>
<reference evidence="2 3" key="1">
    <citation type="submission" date="2018-06" db="EMBL/GenBank/DDBJ databases">
        <title>Extensive metabolic versatility and redundancy in microbially diverse, dynamic hydrothermal sediments.</title>
        <authorList>
            <person name="Dombrowski N."/>
            <person name="Teske A."/>
            <person name="Baker B.J."/>
        </authorList>
    </citation>
    <scope>NUCLEOTIDE SEQUENCE [LARGE SCALE GENOMIC DNA]</scope>
    <source>
        <strain evidence="2">B7_G13</strain>
    </source>
</reference>
<dbReference type="Proteomes" id="UP000277457">
    <property type="component" value="Unassembled WGS sequence"/>
</dbReference>
<feature type="coiled-coil region" evidence="1">
    <location>
        <begin position="387"/>
        <end position="457"/>
    </location>
</feature>
<dbReference type="EMBL" id="QMPY01000181">
    <property type="protein sequence ID" value="RLE06517.1"/>
    <property type="molecule type" value="Genomic_DNA"/>
</dbReference>
<dbReference type="SUPFAM" id="SSF52540">
    <property type="entry name" value="P-loop containing nucleoside triphosphate hydrolases"/>
    <property type="match status" value="1"/>
</dbReference>
<protein>
    <submittedName>
        <fullName evidence="2">Uncharacterized protein</fullName>
    </submittedName>
</protein>
<evidence type="ECO:0000313" key="2">
    <source>
        <dbReference type="EMBL" id="RLE06517.1"/>
    </source>
</evidence>
<sequence length="624" mass="72889">MRFEWLRVKNIMGCSYEVKFDPKYTVIIGDNRQGKTLTARLIVLALYGLKQPKELDESWRLRAEELLPISNKGLVELTFRGGNNKKYRICREFSRESSANRSKVKFYEEVKGEWRQSLVKRDSEIKSLLEEEGGITPGLLSVVMSNEQSLIGAISYDESLQANVWEGWRWRAEIIRDNIRKARDKCVRETNNLREEVESFANTLRSIMQNWTVKGIFSPNEVKSGIDSFILEDKLKVIKSQIKGLTDKIDRYSMFFEELIRQDNLEDDEVVRNLIGIFEREAEFLDEKEEVKSLRVKCERYLKLLSGVLSEGGKEGIQDKIRELEDEEKKLKAARGIRKRKKHPIKAECEIYPPEEGTNLIVQIPDKVAAGFKYEEISGGAVAVPYDEEKEKQITDRKKELEDLIREFETKRDSVKRAKDTLRGRIGGKRNRLMERLTRLREQRTVLEVDKERYLETSRRIEENRKVVKKLNMAKKYFGKLYDALSEEESLRRIRKETVAFINRIYEKTYGWDISADLEGEEGRERIVIKDIYGNIRSHPSGSEIHIMGLAWRWMVARGFNLPLVLDELDSLLDEENFERTRKLIEEEMDRQTVILTLKKGLANLPGRVYKVVREEGVSTLVPV</sequence>
<proteinExistence type="predicted"/>
<dbReference type="Gene3D" id="3.40.50.300">
    <property type="entry name" value="P-loop containing nucleotide triphosphate hydrolases"/>
    <property type="match status" value="2"/>
</dbReference>
<evidence type="ECO:0000313" key="3">
    <source>
        <dbReference type="Proteomes" id="UP000277457"/>
    </source>
</evidence>